<name>A0A552U7J1_9SPHN</name>
<dbReference type="GO" id="GO:0006974">
    <property type="term" value="P:DNA damage response"/>
    <property type="evidence" value="ECO:0007669"/>
    <property type="project" value="TreeGrafter"/>
</dbReference>
<evidence type="ECO:0000256" key="1">
    <source>
        <dbReference type="SAM" id="SignalP"/>
    </source>
</evidence>
<dbReference type="Pfam" id="PF04402">
    <property type="entry name" value="SIMPL"/>
    <property type="match status" value="1"/>
</dbReference>
<gene>
    <name evidence="2" type="ORF">FMM06_10720</name>
</gene>
<dbReference type="Gene3D" id="3.30.70.2970">
    <property type="entry name" value="Protein of unknown function (DUF541), domain 2"/>
    <property type="match status" value="1"/>
</dbReference>
<dbReference type="Gene3D" id="3.30.110.170">
    <property type="entry name" value="Protein of unknown function (DUF541), domain 1"/>
    <property type="match status" value="1"/>
</dbReference>
<dbReference type="InterPro" id="IPR007497">
    <property type="entry name" value="SIMPL/DUF541"/>
</dbReference>
<reference evidence="2 3" key="1">
    <citation type="submission" date="2019-07" db="EMBL/GenBank/DDBJ databases">
        <title>Novel species isolated from glacier.</title>
        <authorList>
            <person name="Liu Q."/>
            <person name="Xin Y.-H."/>
        </authorList>
    </citation>
    <scope>NUCLEOTIDE SEQUENCE [LARGE SCALE GENOMIC DNA]</scope>
    <source>
        <strain evidence="2 3">LB1R16</strain>
    </source>
</reference>
<protein>
    <submittedName>
        <fullName evidence="2">SIMPL domain-containing protein</fullName>
    </submittedName>
</protein>
<feature type="signal peptide" evidence="1">
    <location>
        <begin position="1"/>
        <end position="22"/>
    </location>
</feature>
<organism evidence="2 3">
    <name type="scientific">Glacieibacterium frigidum</name>
    <dbReference type="NCBI Taxonomy" id="2593303"/>
    <lineage>
        <taxon>Bacteria</taxon>
        <taxon>Pseudomonadati</taxon>
        <taxon>Pseudomonadota</taxon>
        <taxon>Alphaproteobacteria</taxon>
        <taxon>Sphingomonadales</taxon>
        <taxon>Sphingosinicellaceae</taxon>
        <taxon>Glacieibacterium</taxon>
    </lineage>
</organism>
<feature type="chain" id="PRO_5022068806" evidence="1">
    <location>
        <begin position="23"/>
        <end position="247"/>
    </location>
</feature>
<dbReference type="InterPro" id="IPR052022">
    <property type="entry name" value="26kDa_periplasmic_antigen"/>
</dbReference>
<evidence type="ECO:0000313" key="3">
    <source>
        <dbReference type="Proteomes" id="UP000317894"/>
    </source>
</evidence>
<dbReference type="EMBL" id="VJWA01000002">
    <property type="protein sequence ID" value="TRW14188.1"/>
    <property type="molecule type" value="Genomic_DNA"/>
</dbReference>
<evidence type="ECO:0000313" key="2">
    <source>
        <dbReference type="EMBL" id="TRW14188.1"/>
    </source>
</evidence>
<keyword evidence="3" id="KW-1185">Reference proteome</keyword>
<sequence length="247" mass="25785">MRASILCAAAALFAAAPLAAQAPGPVALSPGEVLAQVSGSGQVRSRPDEARIRLTLSARADTDAAARQAGQTALRDLRARLRDAGVPEAAITVLPSAEQMGFVGNEAYGDDDTADTRALMAVVQRRKTAKVGVQIGLTDMSQLAAVRRILLEMDNVIAQPAMLSLRDERPARGAAITEAIAKARAEADAYASALGLRVGRIVRVFNPAATVEQPPVWAQMAALVNGSRGDEVVTDARVGMDVVLVAR</sequence>
<dbReference type="Proteomes" id="UP000317894">
    <property type="component" value="Unassembled WGS sequence"/>
</dbReference>
<proteinExistence type="predicted"/>
<dbReference type="PANTHER" id="PTHR34387">
    <property type="entry name" value="SLR1258 PROTEIN"/>
    <property type="match status" value="1"/>
</dbReference>
<comment type="caution">
    <text evidence="2">The sequence shown here is derived from an EMBL/GenBank/DDBJ whole genome shotgun (WGS) entry which is preliminary data.</text>
</comment>
<dbReference type="RefSeq" id="WP_144237393.1">
    <property type="nucleotide sequence ID" value="NZ_VJWA01000002.1"/>
</dbReference>
<accession>A0A552U7J1</accession>
<keyword evidence="1" id="KW-0732">Signal</keyword>
<dbReference type="OrthoDB" id="9845782at2"/>
<dbReference type="AlphaFoldDB" id="A0A552U7J1"/>
<dbReference type="PANTHER" id="PTHR34387:SF2">
    <property type="entry name" value="SLR1258 PROTEIN"/>
    <property type="match status" value="1"/>
</dbReference>